<feature type="region of interest" description="Disordered" evidence="1">
    <location>
        <begin position="76"/>
        <end position="104"/>
    </location>
</feature>
<evidence type="ECO:0000313" key="2">
    <source>
        <dbReference type="EMBL" id="GHH81083.1"/>
    </source>
</evidence>
<keyword evidence="3" id="KW-1185">Reference proteome</keyword>
<sequence>MSRRGPAALWAAVLRAHEEGRPRTLKEVIGPVRAYLLWALDADRPFEGATVFAGEIDQAGRTAVRVRVELVAVEPDGRVAGGPPVRPPVPGEPGPSSADSREKD</sequence>
<protein>
    <submittedName>
        <fullName evidence="2">Uncharacterized protein</fullName>
    </submittedName>
</protein>
<comment type="caution">
    <text evidence="2">The sequence shown here is derived from an EMBL/GenBank/DDBJ whole genome shotgun (WGS) entry which is preliminary data.</text>
</comment>
<gene>
    <name evidence="2" type="ORF">GCM10018781_62910</name>
</gene>
<reference evidence="2" key="1">
    <citation type="journal article" date="2014" name="Int. J. Syst. Evol. Microbiol.">
        <title>Complete genome sequence of Corynebacterium casei LMG S-19264T (=DSM 44701T), isolated from a smear-ripened cheese.</title>
        <authorList>
            <consortium name="US DOE Joint Genome Institute (JGI-PGF)"/>
            <person name="Walter F."/>
            <person name="Albersmeier A."/>
            <person name="Kalinowski J."/>
            <person name="Ruckert C."/>
        </authorList>
    </citation>
    <scope>NUCLEOTIDE SEQUENCE</scope>
    <source>
        <strain evidence="2">JCM 4646</strain>
    </source>
</reference>
<organism evidence="2 3">
    <name type="scientific">Kitasatospora indigofera</name>
    <dbReference type="NCBI Taxonomy" id="67307"/>
    <lineage>
        <taxon>Bacteria</taxon>
        <taxon>Bacillati</taxon>
        <taxon>Actinomycetota</taxon>
        <taxon>Actinomycetes</taxon>
        <taxon>Kitasatosporales</taxon>
        <taxon>Streptomycetaceae</taxon>
        <taxon>Kitasatospora</taxon>
    </lineage>
</organism>
<dbReference type="Proteomes" id="UP000617734">
    <property type="component" value="Unassembled WGS sequence"/>
</dbReference>
<dbReference type="GeneID" id="95356594"/>
<feature type="compositionally biased region" description="Pro residues" evidence="1">
    <location>
        <begin position="84"/>
        <end position="93"/>
    </location>
</feature>
<dbReference type="EMBL" id="BNBO01000050">
    <property type="protein sequence ID" value="GHH81083.1"/>
    <property type="molecule type" value="Genomic_DNA"/>
</dbReference>
<evidence type="ECO:0000256" key="1">
    <source>
        <dbReference type="SAM" id="MobiDB-lite"/>
    </source>
</evidence>
<dbReference type="AlphaFoldDB" id="A0A919GAL2"/>
<name>A0A919GAL2_9ACTN</name>
<dbReference type="RefSeq" id="WP_190214304.1">
    <property type="nucleotide sequence ID" value="NZ_BNBO01000050.1"/>
</dbReference>
<proteinExistence type="predicted"/>
<accession>A0A919GAL2</accession>
<reference evidence="2" key="2">
    <citation type="submission" date="2020-09" db="EMBL/GenBank/DDBJ databases">
        <authorList>
            <person name="Sun Q."/>
            <person name="Ohkuma M."/>
        </authorList>
    </citation>
    <scope>NUCLEOTIDE SEQUENCE</scope>
    <source>
        <strain evidence="2">JCM 4646</strain>
    </source>
</reference>
<evidence type="ECO:0000313" key="3">
    <source>
        <dbReference type="Proteomes" id="UP000617734"/>
    </source>
</evidence>